<comment type="caution">
    <text evidence="2">The sequence shown here is derived from an EMBL/GenBank/DDBJ whole genome shotgun (WGS) entry which is preliminary data.</text>
</comment>
<protein>
    <submittedName>
        <fullName evidence="2">Uncharacterized protein</fullName>
    </submittedName>
</protein>
<evidence type="ECO:0000313" key="2">
    <source>
        <dbReference type="EMBL" id="KAK3282963.1"/>
    </source>
</evidence>
<feature type="compositionally biased region" description="Basic and acidic residues" evidence="1">
    <location>
        <begin position="1"/>
        <end position="24"/>
    </location>
</feature>
<gene>
    <name evidence="2" type="ORF">CYMTET_9309</name>
</gene>
<feature type="region of interest" description="Disordered" evidence="1">
    <location>
        <begin position="1"/>
        <end position="143"/>
    </location>
</feature>
<dbReference type="EMBL" id="LGRX02003085">
    <property type="protein sequence ID" value="KAK3282963.1"/>
    <property type="molecule type" value="Genomic_DNA"/>
</dbReference>
<dbReference type="AlphaFoldDB" id="A0AAE0LF48"/>
<evidence type="ECO:0000313" key="3">
    <source>
        <dbReference type="Proteomes" id="UP001190700"/>
    </source>
</evidence>
<feature type="compositionally biased region" description="Polar residues" evidence="1">
    <location>
        <begin position="103"/>
        <end position="113"/>
    </location>
</feature>
<organism evidence="2 3">
    <name type="scientific">Cymbomonas tetramitiformis</name>
    <dbReference type="NCBI Taxonomy" id="36881"/>
    <lineage>
        <taxon>Eukaryota</taxon>
        <taxon>Viridiplantae</taxon>
        <taxon>Chlorophyta</taxon>
        <taxon>Pyramimonadophyceae</taxon>
        <taxon>Pyramimonadales</taxon>
        <taxon>Pyramimonadaceae</taxon>
        <taxon>Cymbomonas</taxon>
    </lineage>
</organism>
<dbReference type="Proteomes" id="UP001190700">
    <property type="component" value="Unassembled WGS sequence"/>
</dbReference>
<accession>A0AAE0LF48</accession>
<evidence type="ECO:0000256" key="1">
    <source>
        <dbReference type="SAM" id="MobiDB-lite"/>
    </source>
</evidence>
<keyword evidence="3" id="KW-1185">Reference proteome</keyword>
<proteinExistence type="predicted"/>
<reference evidence="2 3" key="1">
    <citation type="journal article" date="2015" name="Genome Biol. Evol.">
        <title>Comparative Genomics of a Bacterivorous Green Alga Reveals Evolutionary Causalities and Consequences of Phago-Mixotrophic Mode of Nutrition.</title>
        <authorList>
            <person name="Burns J.A."/>
            <person name="Paasch A."/>
            <person name="Narechania A."/>
            <person name="Kim E."/>
        </authorList>
    </citation>
    <scope>NUCLEOTIDE SEQUENCE [LARGE SCALE GENOMIC DNA]</scope>
    <source>
        <strain evidence="2 3">PLY_AMNH</strain>
    </source>
</reference>
<name>A0AAE0LF48_9CHLO</name>
<sequence>MARIGELEQRDRHYDYHGEGDTHDPISFGEGGDEAPVASVEPEGAHEAHGGPGEPELTTRTGVGPGIFGHTPEDPQVGTKRGRLQGPAGGPEERPAKRRRIQPHQQLARQSPPATVEEEESGPRAAPLDTRGAAPREATQELI</sequence>